<evidence type="ECO:0008006" key="4">
    <source>
        <dbReference type="Google" id="ProtNLM"/>
    </source>
</evidence>
<reference evidence="2 3" key="2">
    <citation type="submission" date="2009-02" db="EMBL/GenBank/DDBJ databases">
        <title>Draft genome sequence of Blautia hydrogenotrophica DSM 10507 (Ruminococcus hydrogenotrophicus DSM 10507).</title>
        <authorList>
            <person name="Sudarsanam P."/>
            <person name="Ley R."/>
            <person name="Guruge J."/>
            <person name="Turnbaugh P.J."/>
            <person name="Mahowald M."/>
            <person name="Liep D."/>
            <person name="Gordon J."/>
        </authorList>
    </citation>
    <scope>NUCLEOTIDE SEQUENCE [LARGE SCALE GENOMIC DNA]</scope>
    <source>
        <strain evidence="3">DSM 10507 / JCM 14656 / S5a33</strain>
    </source>
</reference>
<dbReference type="EMBL" id="ACBZ01000012">
    <property type="protein sequence ID" value="EEG50733.1"/>
    <property type="molecule type" value="Genomic_DNA"/>
</dbReference>
<accession>C0CHN2</accession>
<evidence type="ECO:0000313" key="2">
    <source>
        <dbReference type="EMBL" id="EEG50733.1"/>
    </source>
</evidence>
<evidence type="ECO:0000256" key="1">
    <source>
        <dbReference type="SAM" id="Phobius"/>
    </source>
</evidence>
<keyword evidence="1" id="KW-0472">Membrane</keyword>
<name>C0CHN2_BLAHS</name>
<dbReference type="AlphaFoldDB" id="C0CHN2"/>
<dbReference type="HOGENOM" id="CLU_1486316_0_0_9"/>
<comment type="caution">
    <text evidence="2">The sequence shown here is derived from an EMBL/GenBank/DDBJ whole genome shotgun (WGS) entry which is preliminary data.</text>
</comment>
<proteinExistence type="predicted"/>
<sequence>MTALYKVRTVYQKKDVLRMQKLANEKTRRMFFIAAVVALVASLVLLYWSSTSEGQNVAFFGISAKSISIVLAVAVVASMVLIVLQPYHHTRKILKDKKDQMIKANFYFYKKGFQYGWGDNYRSISYKQVRDYREMEDGYFFQAEDVVYWVKKEDFERGDSMEFSKFMDSVIKQPSQEKKNK</sequence>
<keyword evidence="1" id="KW-0812">Transmembrane</keyword>
<reference evidence="2 3" key="1">
    <citation type="submission" date="2009-01" db="EMBL/GenBank/DDBJ databases">
        <authorList>
            <person name="Fulton L."/>
            <person name="Clifton S."/>
            <person name="Fulton B."/>
            <person name="Xu J."/>
            <person name="Minx P."/>
            <person name="Pepin K.H."/>
            <person name="Johnson M."/>
            <person name="Bhonagiri V."/>
            <person name="Nash W.E."/>
            <person name="Mardis E.R."/>
            <person name="Wilson R.K."/>
        </authorList>
    </citation>
    <scope>NUCLEOTIDE SEQUENCE [LARGE SCALE GENOMIC DNA]</scope>
    <source>
        <strain evidence="3">DSM 10507 / JCM 14656 / S5a33</strain>
    </source>
</reference>
<keyword evidence="3" id="KW-1185">Reference proteome</keyword>
<feature type="transmembrane region" description="Helical" evidence="1">
    <location>
        <begin position="62"/>
        <end position="84"/>
    </location>
</feature>
<gene>
    <name evidence="2" type="ORF">RUMHYD_00346</name>
</gene>
<dbReference type="PATRIC" id="fig|476272.21.peg.3353"/>
<dbReference type="RefSeq" id="WP_005945416.1">
    <property type="nucleotide sequence ID" value="NZ_CP136423.1"/>
</dbReference>
<dbReference type="Proteomes" id="UP000003100">
    <property type="component" value="Unassembled WGS sequence"/>
</dbReference>
<protein>
    <recommendedName>
        <fullName evidence="4">YcxB-like protein domain-containing protein</fullName>
    </recommendedName>
</protein>
<organism evidence="2 3">
    <name type="scientific">Blautia hydrogenotrophica (strain DSM 10507 / JCM 14656 / S5a33)</name>
    <name type="common">Ruminococcus hydrogenotrophicus</name>
    <dbReference type="NCBI Taxonomy" id="476272"/>
    <lineage>
        <taxon>Bacteria</taxon>
        <taxon>Bacillati</taxon>
        <taxon>Bacillota</taxon>
        <taxon>Clostridia</taxon>
        <taxon>Lachnospirales</taxon>
        <taxon>Lachnospiraceae</taxon>
        <taxon>Blautia</taxon>
    </lineage>
</organism>
<dbReference type="GeneID" id="86821610"/>
<feature type="transmembrane region" description="Helical" evidence="1">
    <location>
        <begin position="30"/>
        <end position="50"/>
    </location>
</feature>
<evidence type="ECO:0000313" key="3">
    <source>
        <dbReference type="Proteomes" id="UP000003100"/>
    </source>
</evidence>
<keyword evidence="1" id="KW-1133">Transmembrane helix</keyword>